<feature type="non-terminal residue" evidence="11">
    <location>
        <position position="671"/>
    </location>
</feature>
<gene>
    <name evidence="11" type="ORF">BINO364_LOCUS14212</name>
</gene>
<keyword evidence="2" id="KW-1003">Cell membrane</keyword>
<evidence type="ECO:0000313" key="12">
    <source>
        <dbReference type="Proteomes" id="UP000838878"/>
    </source>
</evidence>
<evidence type="ECO:0000256" key="1">
    <source>
        <dbReference type="ARBA" id="ARBA00004651"/>
    </source>
</evidence>
<dbReference type="InterPro" id="IPR057074">
    <property type="entry name" value="IR75A_N"/>
</dbReference>
<keyword evidence="12" id="KW-1185">Reference proteome</keyword>
<keyword evidence="9" id="KW-0732">Signal</keyword>
<dbReference type="PANTHER" id="PTHR42643:SF32">
    <property type="entry name" value="IONOTROPIC RECEPTOR 31A, ISOFORM C-RELATED"/>
    <property type="match status" value="1"/>
</dbReference>
<dbReference type="OrthoDB" id="7740483at2759"/>
<dbReference type="AlphaFoldDB" id="A0A8J9VC46"/>
<reference evidence="11" key="1">
    <citation type="submission" date="2021-12" db="EMBL/GenBank/DDBJ databases">
        <authorList>
            <person name="Martin H S."/>
        </authorList>
    </citation>
    <scope>NUCLEOTIDE SEQUENCE</scope>
</reference>
<evidence type="ECO:0000256" key="7">
    <source>
        <dbReference type="ARBA" id="ARBA00023180"/>
    </source>
</evidence>
<proteinExistence type="predicted"/>
<evidence type="ECO:0000256" key="8">
    <source>
        <dbReference type="SAM" id="Phobius"/>
    </source>
</evidence>
<keyword evidence="7" id="KW-0325">Glycoprotein</keyword>
<feature type="signal peptide" evidence="9">
    <location>
        <begin position="1"/>
        <end position="19"/>
    </location>
</feature>
<evidence type="ECO:0000256" key="9">
    <source>
        <dbReference type="SAM" id="SignalP"/>
    </source>
</evidence>
<feature type="domain" description="Ionotropic receptor 75a N-terminal" evidence="10">
    <location>
        <begin position="20"/>
        <end position="209"/>
    </location>
</feature>
<feature type="transmembrane region" description="Helical" evidence="8">
    <location>
        <begin position="336"/>
        <end position="358"/>
    </location>
</feature>
<dbReference type="Proteomes" id="UP000838878">
    <property type="component" value="Chromosome 7"/>
</dbReference>
<dbReference type="EMBL" id="OV170227">
    <property type="protein sequence ID" value="CAH0729062.1"/>
    <property type="molecule type" value="Genomic_DNA"/>
</dbReference>
<feature type="transmembrane region" description="Helical" evidence="8">
    <location>
        <begin position="365"/>
        <end position="381"/>
    </location>
</feature>
<comment type="subcellular location">
    <subcellularLocation>
        <location evidence="1">Cell membrane</location>
        <topology evidence="1">Multi-pass membrane protein</topology>
    </subcellularLocation>
</comment>
<organism evidence="11 12">
    <name type="scientific">Brenthis ino</name>
    <name type="common">lesser marbled fritillary</name>
    <dbReference type="NCBI Taxonomy" id="405034"/>
    <lineage>
        <taxon>Eukaryota</taxon>
        <taxon>Metazoa</taxon>
        <taxon>Ecdysozoa</taxon>
        <taxon>Arthropoda</taxon>
        <taxon>Hexapoda</taxon>
        <taxon>Insecta</taxon>
        <taxon>Pterygota</taxon>
        <taxon>Neoptera</taxon>
        <taxon>Endopterygota</taxon>
        <taxon>Lepidoptera</taxon>
        <taxon>Glossata</taxon>
        <taxon>Ditrysia</taxon>
        <taxon>Papilionoidea</taxon>
        <taxon>Nymphalidae</taxon>
        <taxon>Heliconiinae</taxon>
        <taxon>Argynnini</taxon>
        <taxon>Brenthis</taxon>
    </lineage>
</organism>
<dbReference type="InterPro" id="IPR052192">
    <property type="entry name" value="Insect_Ionotropic_Sensory_Rcpt"/>
</dbReference>
<dbReference type="Gene3D" id="1.10.287.70">
    <property type="match status" value="1"/>
</dbReference>
<dbReference type="Pfam" id="PF24576">
    <property type="entry name" value="IR75A_N"/>
    <property type="match status" value="1"/>
</dbReference>
<keyword evidence="3 8" id="KW-0812">Transmembrane</keyword>
<dbReference type="GO" id="GO:0005886">
    <property type="term" value="C:plasma membrane"/>
    <property type="evidence" value="ECO:0007669"/>
    <property type="project" value="UniProtKB-SubCell"/>
</dbReference>
<keyword evidence="4 8" id="KW-1133">Transmembrane helix</keyword>
<name>A0A8J9VC46_9NEOP</name>
<evidence type="ECO:0000256" key="3">
    <source>
        <dbReference type="ARBA" id="ARBA00022692"/>
    </source>
</evidence>
<evidence type="ECO:0000313" key="11">
    <source>
        <dbReference type="EMBL" id="CAH0729062.1"/>
    </source>
</evidence>
<keyword evidence="6" id="KW-0675">Receptor</keyword>
<evidence type="ECO:0000256" key="2">
    <source>
        <dbReference type="ARBA" id="ARBA00022475"/>
    </source>
</evidence>
<dbReference type="PANTHER" id="PTHR42643">
    <property type="entry name" value="IONOTROPIC RECEPTOR 20A-RELATED"/>
    <property type="match status" value="1"/>
</dbReference>
<feature type="transmembrane region" description="Helical" evidence="8">
    <location>
        <begin position="401"/>
        <end position="424"/>
    </location>
</feature>
<evidence type="ECO:0000256" key="5">
    <source>
        <dbReference type="ARBA" id="ARBA00023136"/>
    </source>
</evidence>
<protein>
    <recommendedName>
        <fullName evidence="10">Ionotropic receptor 75a N-terminal domain-containing protein</fullName>
    </recommendedName>
</protein>
<accession>A0A8J9VC46</accession>
<feature type="transmembrane region" description="Helical" evidence="8">
    <location>
        <begin position="594"/>
        <end position="618"/>
    </location>
</feature>
<feature type="chain" id="PRO_5035427427" description="Ionotropic receptor 75a N-terminal domain-containing protein" evidence="9">
    <location>
        <begin position="20"/>
        <end position="671"/>
    </location>
</feature>
<evidence type="ECO:0000256" key="6">
    <source>
        <dbReference type="ARBA" id="ARBA00023170"/>
    </source>
</evidence>
<evidence type="ECO:0000259" key="10">
    <source>
        <dbReference type="Pfam" id="PF24576"/>
    </source>
</evidence>
<sequence>MMWRIIITCLALKLDASYGASVAVDYFEEKSVPYLCFLTCGYQSKNKKLADDFMNKGVRVSMRLIDKYGADLERSLLQWNVPVGVLLDAGCENSDIVLRTASKAMLFDAMHMWLIMETADEYEENKIRSLNVLQRMNLSVDADVVVAFNGAERAHLMDVFNFGKIQGNALETRLIGMWGLETGLNVSFNRFKYYDRWDFHNLTLRAISVILDSPKEFKPEMLSDLGYTVGVSVMTKIVTQLLWVLKDLHNFRFNYTIAGRWIGSPERNSTLAVTNSLYWGEQDISCTCARIFTQWLDWVDVFFPPATTLETKFYYLILDKGVGDYENRFLTPLSAGVWWCTVVACILCALVLAVTAMLEDRKEPGLYAAFSVFAVICQQAYEDGVNLFEEVSSSQGRRLILLVVGLMSMLLYNYYTSSVVSWLLNAAAPTLSDMDALINSDLELVFEDIGYTRGWLDNPGFFYYSGYKNPKEDVLRMKKVTHGKRTAALLQPASAVSLIRSGEYAYHTEPYNAYQVISRTFEDKELCELGSLQMMAPAYVYIMAQKRSPYKQFFVWSLMRLLERGHTTAARARVSGHTPACSGRTPRALALGQAAPAFAILAQVALFSLIILVCEIYWHSPSIFLTGPRSKKQLYGRSIIAHITHSGVIPVEHKKTIKKRCLTARAVKGLP</sequence>
<evidence type="ECO:0000256" key="4">
    <source>
        <dbReference type="ARBA" id="ARBA00022989"/>
    </source>
</evidence>
<keyword evidence="5 8" id="KW-0472">Membrane</keyword>
<dbReference type="SUPFAM" id="SSF53850">
    <property type="entry name" value="Periplasmic binding protein-like II"/>
    <property type="match status" value="1"/>
</dbReference>